<evidence type="ECO:0000256" key="6">
    <source>
        <dbReference type="ARBA" id="ARBA00022989"/>
    </source>
</evidence>
<evidence type="ECO:0000313" key="13">
    <source>
        <dbReference type="Proteomes" id="UP000648239"/>
    </source>
</evidence>
<dbReference type="Proteomes" id="UP000648239">
    <property type="component" value="Unassembled WGS sequence"/>
</dbReference>
<dbReference type="Pfam" id="PF14559">
    <property type="entry name" value="TPR_19"/>
    <property type="match status" value="1"/>
</dbReference>
<feature type="transmembrane region" description="Helical" evidence="9">
    <location>
        <begin position="74"/>
        <end position="91"/>
    </location>
</feature>
<keyword evidence="4 9" id="KW-0808">Transferase</keyword>
<dbReference type="Pfam" id="PF20154">
    <property type="entry name" value="LNT_N"/>
    <property type="match status" value="1"/>
</dbReference>
<dbReference type="SUPFAM" id="SSF56317">
    <property type="entry name" value="Carbon-nitrogen hydrolase"/>
    <property type="match status" value="1"/>
</dbReference>
<name>A0A8J7CKV5_9BACT</name>
<dbReference type="Pfam" id="PF00795">
    <property type="entry name" value="CN_hydrolase"/>
    <property type="match status" value="1"/>
</dbReference>
<comment type="pathway">
    <text evidence="9">Protein modification; lipoprotein biosynthesis (N-acyl transfer).</text>
</comment>
<gene>
    <name evidence="9 12" type="primary">lnt</name>
    <name evidence="12" type="ORF">IFK94_05865</name>
</gene>
<feature type="transmembrane region" description="Helical" evidence="9">
    <location>
        <begin position="189"/>
        <end position="210"/>
    </location>
</feature>
<feature type="domain" description="CN hydrolase" evidence="11">
    <location>
        <begin position="221"/>
        <end position="486"/>
    </location>
</feature>
<keyword evidence="7 9" id="KW-0472">Membrane</keyword>
<dbReference type="GO" id="GO:0005886">
    <property type="term" value="C:plasma membrane"/>
    <property type="evidence" value="ECO:0007669"/>
    <property type="project" value="UniProtKB-SubCell"/>
</dbReference>
<accession>A0A8J7CKV5</accession>
<dbReference type="Gene3D" id="3.60.110.10">
    <property type="entry name" value="Carbon-nitrogen hydrolase"/>
    <property type="match status" value="1"/>
</dbReference>
<dbReference type="InterPro" id="IPR003010">
    <property type="entry name" value="C-N_Hydrolase"/>
</dbReference>
<evidence type="ECO:0000256" key="2">
    <source>
        <dbReference type="ARBA" id="ARBA00010065"/>
    </source>
</evidence>
<dbReference type="PROSITE" id="PS50005">
    <property type="entry name" value="TPR"/>
    <property type="match status" value="1"/>
</dbReference>
<dbReference type="CDD" id="cd07571">
    <property type="entry name" value="ALP_N-acyl_transferase"/>
    <property type="match status" value="1"/>
</dbReference>
<dbReference type="InterPro" id="IPR004563">
    <property type="entry name" value="Apolipo_AcylTrfase"/>
</dbReference>
<evidence type="ECO:0000256" key="1">
    <source>
        <dbReference type="ARBA" id="ARBA00004651"/>
    </source>
</evidence>
<dbReference type="PROSITE" id="PS50263">
    <property type="entry name" value="CN_HYDROLASE"/>
    <property type="match status" value="1"/>
</dbReference>
<sequence>MIFLRRLVLALLPVAMLGLYANRPELAFLPWIALVPWVVLYTDDRQGKVSSLWYVGAALLSWVAEYAILFDYGWYSPLIMSLFLGVMRIPFAPLLSRIHHRFLLPRTLTVPLIWVAVELLRATFTLSHMDLFRLGYSQARFPILVQFADITGAYGVSFLVAMVNGLIADLWFALRHTGFSVKQSLRSRRLVVSVVSVAMVFLVVTGYGLIRSSGIELKDGPRVALVQPNVAHTMRNLVGVHLLQLLMTEENVPENDVDLIVWPENAIMDNLERRGIYLDDLSWMARRKNARLLVGALGDSPDRPGYSMNGAFLVNGEGEIEGSYFKQMLFPWSEFVPADDFTRKFLPALFRAHRLLTRTAWGFMPTGLPGDETVVMDLKVGDGTIPFTSLICIENCYPPLAAEAGKMGARFYVNITSEGEVGGSVQEQLLRIAIMRAIENRMSYVRCGNTGISGIIDPLGKVIGILTAENGQAISVPGVFIGNVPVSTGRRTAYSVSRDLFAKVVLSITALLFLASFFRRPGRGGAMPGTVALLSLVLLQAGCGGGASLGSDPGVVQDRIEAGNRAVREGRHADAIPLFQDACATAAGCERVLEPIGVCFSSVRKIEGGADFFKLVAETYPEVAAPALAQAARFMEQGLFLEEARESYERSLTMEASPEVYRRLGRLLLRFGAVEESLAAFRSGLLEDPEDPRLQYSLAQALRQLGNLDEARVIVERLLEGEGNNANAWAFLGQILYEQGQEEASRRALETSLGLDSGNIQARFLMARYALRGGDLELFRRHLDRVVQVEETLGRGPRQED</sequence>
<keyword evidence="6 9" id="KW-1133">Transmembrane helix</keyword>
<feature type="repeat" description="TPR" evidence="10">
    <location>
        <begin position="658"/>
        <end position="691"/>
    </location>
</feature>
<keyword evidence="3 9" id="KW-1003">Cell membrane</keyword>
<keyword evidence="8 9" id="KW-0012">Acyltransferase</keyword>
<comment type="caution">
    <text evidence="12">The sequence shown here is derived from an EMBL/GenBank/DDBJ whole genome shotgun (WGS) entry which is preliminary data.</text>
</comment>
<dbReference type="Gene3D" id="1.25.40.10">
    <property type="entry name" value="Tetratricopeptide repeat domain"/>
    <property type="match status" value="1"/>
</dbReference>
<comment type="catalytic activity">
    <reaction evidence="9">
        <text>N-terminal S-1,2-diacyl-sn-glyceryl-L-cysteinyl-[lipoprotein] + a glycerophospholipid = N-acyl-S-1,2-diacyl-sn-glyceryl-L-cysteinyl-[lipoprotein] + a 2-acyl-sn-glycero-3-phospholipid + H(+)</text>
        <dbReference type="Rhea" id="RHEA:48228"/>
        <dbReference type="Rhea" id="RHEA-COMP:14681"/>
        <dbReference type="Rhea" id="RHEA-COMP:14684"/>
        <dbReference type="ChEBI" id="CHEBI:15378"/>
        <dbReference type="ChEBI" id="CHEBI:136912"/>
        <dbReference type="ChEBI" id="CHEBI:140656"/>
        <dbReference type="ChEBI" id="CHEBI:140657"/>
        <dbReference type="ChEBI" id="CHEBI:140660"/>
        <dbReference type="EC" id="2.3.1.269"/>
    </reaction>
</comment>
<proteinExistence type="inferred from homology"/>
<dbReference type="SMART" id="SM00028">
    <property type="entry name" value="TPR"/>
    <property type="match status" value="3"/>
</dbReference>
<dbReference type="EMBL" id="JACXWD010000013">
    <property type="protein sequence ID" value="MBD3867633.1"/>
    <property type="molecule type" value="Genomic_DNA"/>
</dbReference>
<evidence type="ECO:0000259" key="11">
    <source>
        <dbReference type="PROSITE" id="PS50263"/>
    </source>
</evidence>
<feature type="transmembrane region" description="Helical" evidence="9">
    <location>
        <begin position="103"/>
        <end position="124"/>
    </location>
</feature>
<dbReference type="AlphaFoldDB" id="A0A8J7CKV5"/>
<reference evidence="12 13" key="1">
    <citation type="submission" date="2020-08" db="EMBL/GenBank/DDBJ databases">
        <title>Acidobacteriota in marine sediments use diverse sulfur dissimilation pathways.</title>
        <authorList>
            <person name="Wasmund K."/>
        </authorList>
    </citation>
    <scope>NUCLEOTIDE SEQUENCE [LARGE SCALE GENOMIC DNA]</scope>
    <source>
        <strain evidence="12">MAG AM4</strain>
    </source>
</reference>
<evidence type="ECO:0000256" key="4">
    <source>
        <dbReference type="ARBA" id="ARBA00022679"/>
    </source>
</evidence>
<dbReference type="PANTHER" id="PTHR38686:SF1">
    <property type="entry name" value="APOLIPOPROTEIN N-ACYLTRANSFERASE"/>
    <property type="match status" value="1"/>
</dbReference>
<evidence type="ECO:0000256" key="3">
    <source>
        <dbReference type="ARBA" id="ARBA00022475"/>
    </source>
</evidence>
<dbReference type="GO" id="GO:0042158">
    <property type="term" value="P:lipoprotein biosynthetic process"/>
    <property type="evidence" value="ECO:0007669"/>
    <property type="project" value="UniProtKB-UniRule"/>
</dbReference>
<evidence type="ECO:0000256" key="5">
    <source>
        <dbReference type="ARBA" id="ARBA00022692"/>
    </source>
</evidence>
<feature type="transmembrane region" description="Helical" evidence="9">
    <location>
        <begin position="27"/>
        <end position="44"/>
    </location>
</feature>
<feature type="transmembrane region" description="Helical" evidence="9">
    <location>
        <begin position="144"/>
        <end position="168"/>
    </location>
</feature>
<dbReference type="InterPro" id="IPR019734">
    <property type="entry name" value="TPR_rpt"/>
</dbReference>
<dbReference type="SUPFAM" id="SSF48452">
    <property type="entry name" value="TPR-like"/>
    <property type="match status" value="2"/>
</dbReference>
<dbReference type="InterPro" id="IPR036526">
    <property type="entry name" value="C-N_Hydrolase_sf"/>
</dbReference>
<comment type="function">
    <text evidence="9">Catalyzes the phospholipid dependent N-acylation of the N-terminal cysteine of apolipoprotein, the last step in lipoprotein maturation.</text>
</comment>
<organism evidence="12 13">
    <name type="scientific">Candidatus Polarisedimenticola svalbardensis</name>
    <dbReference type="NCBI Taxonomy" id="2886004"/>
    <lineage>
        <taxon>Bacteria</taxon>
        <taxon>Pseudomonadati</taxon>
        <taxon>Acidobacteriota</taxon>
        <taxon>Candidatus Polarisedimenticolia</taxon>
        <taxon>Candidatus Polarisedimenticolales</taxon>
        <taxon>Candidatus Polarisedimenticolaceae</taxon>
        <taxon>Candidatus Polarisedimenticola</taxon>
    </lineage>
</organism>
<evidence type="ECO:0000256" key="10">
    <source>
        <dbReference type="PROSITE-ProRule" id="PRU00339"/>
    </source>
</evidence>
<feature type="transmembrane region" description="Helical" evidence="9">
    <location>
        <begin position="51"/>
        <end position="68"/>
    </location>
</feature>
<dbReference type="InterPro" id="IPR045378">
    <property type="entry name" value="LNT_N"/>
</dbReference>
<keyword evidence="10" id="KW-0802">TPR repeat</keyword>
<dbReference type="EC" id="2.3.1.269" evidence="9"/>
<dbReference type="UniPathway" id="UPA00666"/>
<protein>
    <recommendedName>
        <fullName evidence="9">Apolipoprotein N-acyltransferase</fullName>
        <shortName evidence="9">ALP N-acyltransferase</shortName>
        <ecNumber evidence="9">2.3.1.269</ecNumber>
    </recommendedName>
</protein>
<dbReference type="HAMAP" id="MF_01148">
    <property type="entry name" value="Lnt"/>
    <property type="match status" value="1"/>
</dbReference>
<dbReference type="GO" id="GO:0016410">
    <property type="term" value="F:N-acyltransferase activity"/>
    <property type="evidence" value="ECO:0007669"/>
    <property type="project" value="UniProtKB-UniRule"/>
</dbReference>
<evidence type="ECO:0000256" key="8">
    <source>
        <dbReference type="ARBA" id="ARBA00023315"/>
    </source>
</evidence>
<evidence type="ECO:0000256" key="7">
    <source>
        <dbReference type="ARBA" id="ARBA00023136"/>
    </source>
</evidence>
<evidence type="ECO:0000313" key="12">
    <source>
        <dbReference type="EMBL" id="MBD3867633.1"/>
    </source>
</evidence>
<dbReference type="PANTHER" id="PTHR38686">
    <property type="entry name" value="APOLIPOPROTEIN N-ACYLTRANSFERASE"/>
    <property type="match status" value="1"/>
</dbReference>
<dbReference type="NCBIfam" id="TIGR00546">
    <property type="entry name" value="lnt"/>
    <property type="match status" value="1"/>
</dbReference>
<comment type="similarity">
    <text evidence="2 9">Belongs to the CN hydrolase family. Apolipoprotein N-acyltransferase subfamily.</text>
</comment>
<evidence type="ECO:0000256" key="9">
    <source>
        <dbReference type="HAMAP-Rule" id="MF_01148"/>
    </source>
</evidence>
<comment type="subcellular location">
    <subcellularLocation>
        <location evidence="1 9">Cell membrane</location>
        <topology evidence="1 9">Multi-pass membrane protein</topology>
    </subcellularLocation>
</comment>
<dbReference type="InterPro" id="IPR011990">
    <property type="entry name" value="TPR-like_helical_dom_sf"/>
</dbReference>
<keyword evidence="5 9" id="KW-0812">Transmembrane</keyword>